<gene>
    <name evidence="6" type="ORF">CPA45_19765</name>
</gene>
<dbReference type="Pfam" id="PF07690">
    <property type="entry name" value="MFS_1"/>
    <property type="match status" value="1"/>
</dbReference>
<name>A0A2A4HIP6_9GAMM</name>
<evidence type="ECO:0000256" key="1">
    <source>
        <dbReference type="ARBA" id="ARBA00022692"/>
    </source>
</evidence>
<feature type="transmembrane region" description="Helical" evidence="4">
    <location>
        <begin position="219"/>
        <end position="243"/>
    </location>
</feature>
<dbReference type="InterPro" id="IPR011701">
    <property type="entry name" value="MFS"/>
</dbReference>
<dbReference type="PROSITE" id="PS50850">
    <property type="entry name" value="MFS"/>
    <property type="match status" value="1"/>
</dbReference>
<evidence type="ECO:0000313" key="7">
    <source>
        <dbReference type="Proteomes" id="UP000218677"/>
    </source>
</evidence>
<dbReference type="AlphaFoldDB" id="A0A2A4HIP6"/>
<feature type="transmembrane region" description="Helical" evidence="4">
    <location>
        <begin position="255"/>
        <end position="275"/>
    </location>
</feature>
<dbReference type="PANTHER" id="PTHR23527">
    <property type="entry name" value="BLL3282 PROTEIN"/>
    <property type="match status" value="1"/>
</dbReference>
<reference evidence="7" key="1">
    <citation type="submission" date="2017-09" db="EMBL/GenBank/DDBJ databases">
        <authorList>
            <person name="Cho G.-S."/>
            <person name="Oguntoyinbo F.A."/>
            <person name="Cnockaert M."/>
            <person name="Kabisch J."/>
            <person name="Neve H."/>
            <person name="Bockelmann W."/>
            <person name="Wenning M."/>
            <person name="Franz C.M."/>
            <person name="Vandamme P."/>
        </authorList>
    </citation>
    <scope>NUCLEOTIDE SEQUENCE [LARGE SCALE GENOMIC DNA]</scope>
    <source>
        <strain evidence="7">MBT G8648</strain>
    </source>
</reference>
<dbReference type="EMBL" id="NWUX01000026">
    <property type="protein sequence ID" value="PCF93971.1"/>
    <property type="molecule type" value="Genomic_DNA"/>
</dbReference>
<accession>A0A2A4HIP6</accession>
<organism evidence="6 7">
    <name type="scientific">Vreelandella nigrificans</name>
    <dbReference type="NCBI Taxonomy" id="2042704"/>
    <lineage>
        <taxon>Bacteria</taxon>
        <taxon>Pseudomonadati</taxon>
        <taxon>Pseudomonadota</taxon>
        <taxon>Gammaproteobacteria</taxon>
        <taxon>Oceanospirillales</taxon>
        <taxon>Halomonadaceae</taxon>
        <taxon>Vreelandella</taxon>
    </lineage>
</organism>
<dbReference type="OrthoDB" id="8724598at2"/>
<keyword evidence="3 4" id="KW-0472">Membrane</keyword>
<feature type="transmembrane region" description="Helical" evidence="4">
    <location>
        <begin position="169"/>
        <end position="187"/>
    </location>
</feature>
<feature type="transmembrane region" description="Helical" evidence="4">
    <location>
        <begin position="45"/>
        <end position="68"/>
    </location>
</feature>
<dbReference type="GO" id="GO:0022857">
    <property type="term" value="F:transmembrane transporter activity"/>
    <property type="evidence" value="ECO:0007669"/>
    <property type="project" value="InterPro"/>
</dbReference>
<dbReference type="PANTHER" id="PTHR23527:SF1">
    <property type="entry name" value="BLL3282 PROTEIN"/>
    <property type="match status" value="1"/>
</dbReference>
<keyword evidence="7" id="KW-1185">Reference proteome</keyword>
<feature type="transmembrane region" description="Helical" evidence="4">
    <location>
        <begin position="103"/>
        <end position="125"/>
    </location>
</feature>
<feature type="transmembrane region" description="Helical" evidence="4">
    <location>
        <begin position="342"/>
        <end position="365"/>
    </location>
</feature>
<proteinExistence type="predicted"/>
<evidence type="ECO:0000259" key="5">
    <source>
        <dbReference type="PROSITE" id="PS50850"/>
    </source>
</evidence>
<evidence type="ECO:0000256" key="4">
    <source>
        <dbReference type="SAM" id="Phobius"/>
    </source>
</evidence>
<evidence type="ECO:0000256" key="2">
    <source>
        <dbReference type="ARBA" id="ARBA00022989"/>
    </source>
</evidence>
<dbReference type="InterPro" id="IPR052952">
    <property type="entry name" value="MFS-Transporter"/>
</dbReference>
<evidence type="ECO:0000313" key="6">
    <source>
        <dbReference type="EMBL" id="PCF93971.1"/>
    </source>
</evidence>
<feature type="transmembrane region" description="Helical" evidence="4">
    <location>
        <begin position="12"/>
        <end position="33"/>
    </location>
</feature>
<dbReference type="InterPro" id="IPR036259">
    <property type="entry name" value="MFS_trans_sf"/>
</dbReference>
<feature type="transmembrane region" description="Helical" evidence="4">
    <location>
        <begin position="377"/>
        <end position="395"/>
    </location>
</feature>
<feature type="domain" description="Major facilitator superfamily (MFS) profile" evidence="5">
    <location>
        <begin position="11"/>
        <end position="400"/>
    </location>
</feature>
<feature type="transmembrane region" description="Helical" evidence="4">
    <location>
        <begin position="145"/>
        <end position="163"/>
    </location>
</feature>
<feature type="transmembrane region" description="Helical" evidence="4">
    <location>
        <begin position="282"/>
        <end position="303"/>
    </location>
</feature>
<feature type="transmembrane region" description="Helical" evidence="4">
    <location>
        <begin position="309"/>
        <end position="330"/>
    </location>
</feature>
<evidence type="ECO:0000256" key="3">
    <source>
        <dbReference type="ARBA" id="ARBA00023136"/>
    </source>
</evidence>
<sequence length="404" mass="42196">MKTPGEIAHHPFAVVFSTTLVLAYASLIALYPAAIAPELAQSLGVSSSAVGLQLSLVFGGAILSSLIGGPLTRRLGPCRTSQLSLALLGSGALLLSVPTLPSFAIASLVAGLGYGLTNPAASLLLVRFTPSQYRGLIFSIKQTGVPLGGVLAGATAPLIAVTLGWQAGLWLYGALAVAGILLLQPNLSHWDDQRTPGTPWLSRPFTGVALVWQHPSLRYVALLSLCFATIQLSISAFTVALLVEDLAFSLVDAGLVMSALQVSGVLGRISWGWLGDWQGNRFLTLLIIAATTALGCMLIASMSASWPNILVVTILCLTGFASLGWNGVFMAEVAQLSPQNRVADAAAGCLVFTYSGVLFGLPLFASLHSWLGNYPSVFSLLSVLALASISFLWLAHSNRHASTS</sequence>
<dbReference type="Proteomes" id="UP000218677">
    <property type="component" value="Unassembled WGS sequence"/>
</dbReference>
<dbReference type="Gene3D" id="1.20.1250.20">
    <property type="entry name" value="MFS general substrate transporter like domains"/>
    <property type="match status" value="2"/>
</dbReference>
<dbReference type="SUPFAM" id="SSF103473">
    <property type="entry name" value="MFS general substrate transporter"/>
    <property type="match status" value="1"/>
</dbReference>
<keyword evidence="2 4" id="KW-1133">Transmembrane helix</keyword>
<dbReference type="RefSeq" id="WP_096654559.1">
    <property type="nucleotide sequence ID" value="NZ_NWUX01000026.1"/>
</dbReference>
<protein>
    <submittedName>
        <fullName evidence="6">MFS transporter</fullName>
    </submittedName>
</protein>
<feature type="transmembrane region" description="Helical" evidence="4">
    <location>
        <begin position="80"/>
        <end position="97"/>
    </location>
</feature>
<dbReference type="InterPro" id="IPR020846">
    <property type="entry name" value="MFS_dom"/>
</dbReference>
<keyword evidence="1 4" id="KW-0812">Transmembrane</keyword>
<comment type="caution">
    <text evidence="6">The sequence shown here is derived from an EMBL/GenBank/DDBJ whole genome shotgun (WGS) entry which is preliminary data.</text>
</comment>